<name>A0A9Q0R3I8_9MAGN</name>
<dbReference type="EMBL" id="JAMYWD010000001">
    <property type="protein sequence ID" value="KAJ4982060.1"/>
    <property type="molecule type" value="Genomic_DNA"/>
</dbReference>
<feature type="compositionally biased region" description="Low complexity" evidence="1">
    <location>
        <begin position="76"/>
        <end position="128"/>
    </location>
</feature>
<gene>
    <name evidence="2" type="ORF">NE237_032897</name>
</gene>
<feature type="compositionally biased region" description="Pro residues" evidence="1">
    <location>
        <begin position="150"/>
        <end position="162"/>
    </location>
</feature>
<evidence type="ECO:0008006" key="4">
    <source>
        <dbReference type="Google" id="ProtNLM"/>
    </source>
</evidence>
<evidence type="ECO:0000256" key="1">
    <source>
        <dbReference type="SAM" id="MobiDB-lite"/>
    </source>
</evidence>
<feature type="region of interest" description="Disordered" evidence="1">
    <location>
        <begin position="50"/>
        <end position="162"/>
    </location>
</feature>
<keyword evidence="3" id="KW-1185">Reference proteome</keyword>
<comment type="caution">
    <text evidence="2">The sequence shown here is derived from an EMBL/GenBank/DDBJ whole genome shotgun (WGS) entry which is preliminary data.</text>
</comment>
<dbReference type="PANTHER" id="PTHR33210:SF18">
    <property type="entry name" value="PROTODERMAL FACTOR 1"/>
    <property type="match status" value="1"/>
</dbReference>
<evidence type="ECO:0000313" key="2">
    <source>
        <dbReference type="EMBL" id="KAJ4982060.1"/>
    </source>
</evidence>
<feature type="compositionally biased region" description="Low complexity" evidence="1">
    <location>
        <begin position="135"/>
        <end position="149"/>
    </location>
</feature>
<organism evidence="2 3">
    <name type="scientific">Protea cynaroides</name>
    <dbReference type="NCBI Taxonomy" id="273540"/>
    <lineage>
        <taxon>Eukaryota</taxon>
        <taxon>Viridiplantae</taxon>
        <taxon>Streptophyta</taxon>
        <taxon>Embryophyta</taxon>
        <taxon>Tracheophyta</taxon>
        <taxon>Spermatophyta</taxon>
        <taxon>Magnoliopsida</taxon>
        <taxon>Proteales</taxon>
        <taxon>Proteaceae</taxon>
        <taxon>Protea</taxon>
    </lineage>
</organism>
<dbReference type="AlphaFoldDB" id="A0A9Q0R3I8"/>
<dbReference type="InterPro" id="IPR039923">
    <property type="entry name" value="Protodermal_1"/>
</dbReference>
<sequence>MDQRRSPNSLFIWALIAVFVSQNLVIPVMSRTFEDQKNYYFPPTPCIEDPYKSPPHGTSPSHGSTPSHGSGGSYNPTPSTPSHGSGGSYNPTPSTPSHGSGGSHNPTPSTPSAPSTGSGGYYHSPPSSGTGGGTPSSPTVGPSTPTIPVISPPSTPLLPDPNTPLTGTCTFWRTHPGLIWSLLGWWGTLGGVFGSAGIGTTALGANLSLPQALANTRRDGIGALYREGTASYLNSMVNKKFPFTTTQVKDSFVRAVASNKAAAAQAELFKQANEGRLKPRT</sequence>
<feature type="compositionally biased region" description="Low complexity" evidence="1">
    <location>
        <begin position="54"/>
        <end position="68"/>
    </location>
</feature>
<accession>A0A9Q0R3I8</accession>
<dbReference type="Proteomes" id="UP001141806">
    <property type="component" value="Unassembled WGS sequence"/>
</dbReference>
<dbReference type="PANTHER" id="PTHR33210">
    <property type="entry name" value="PROTODERMAL FACTOR 1"/>
    <property type="match status" value="1"/>
</dbReference>
<reference evidence="2" key="1">
    <citation type="journal article" date="2023" name="Plant J.">
        <title>The genome of the king protea, Protea cynaroides.</title>
        <authorList>
            <person name="Chang J."/>
            <person name="Duong T.A."/>
            <person name="Schoeman C."/>
            <person name="Ma X."/>
            <person name="Roodt D."/>
            <person name="Barker N."/>
            <person name="Li Z."/>
            <person name="Van de Peer Y."/>
            <person name="Mizrachi E."/>
        </authorList>
    </citation>
    <scope>NUCLEOTIDE SEQUENCE</scope>
    <source>
        <tissue evidence="2">Young leaves</tissue>
    </source>
</reference>
<protein>
    <recommendedName>
        <fullName evidence="4">Protodermal factor 1</fullName>
    </recommendedName>
</protein>
<evidence type="ECO:0000313" key="3">
    <source>
        <dbReference type="Proteomes" id="UP001141806"/>
    </source>
</evidence>
<proteinExistence type="predicted"/>
<dbReference type="OrthoDB" id="696797at2759"/>